<gene>
    <name evidence="1" type="ORF">JD78_02932</name>
</gene>
<protein>
    <recommendedName>
        <fullName evidence="3">Excreted virulence factor EspC (Type VII ESX diderm)</fullName>
    </recommendedName>
</protein>
<sequence length="93" mass="9037">MVIEVVPARLYELAEVLGAAAGQVGTSGQALLGGAVGGPVGPEVTACTEVLRTAAGCLAAELTWLGGAVAAAADSWLGLDGSVRPVPGEGLPR</sequence>
<dbReference type="Proteomes" id="UP000321490">
    <property type="component" value="Unassembled WGS sequence"/>
</dbReference>
<dbReference type="EMBL" id="VLKF01000001">
    <property type="protein sequence ID" value="TWH74394.1"/>
    <property type="molecule type" value="Genomic_DNA"/>
</dbReference>
<dbReference type="RefSeq" id="WP_153359783.1">
    <property type="nucleotide sequence ID" value="NZ_JABGDC010000072.1"/>
</dbReference>
<name>A0A562IV45_9ACTN</name>
<evidence type="ECO:0000313" key="2">
    <source>
        <dbReference type="Proteomes" id="UP000321490"/>
    </source>
</evidence>
<evidence type="ECO:0008006" key="3">
    <source>
        <dbReference type="Google" id="ProtNLM"/>
    </source>
</evidence>
<evidence type="ECO:0000313" key="1">
    <source>
        <dbReference type="EMBL" id="TWH74394.1"/>
    </source>
</evidence>
<accession>A0A562IV45</accession>
<dbReference type="OrthoDB" id="5192751at2"/>
<comment type="caution">
    <text evidence="1">The sequence shown here is derived from an EMBL/GenBank/DDBJ whole genome shotgun (WGS) entry which is preliminary data.</text>
</comment>
<reference evidence="1 2" key="1">
    <citation type="submission" date="2019-07" db="EMBL/GenBank/DDBJ databases">
        <title>R&amp;d 2014.</title>
        <authorList>
            <person name="Klenk H.-P."/>
        </authorList>
    </citation>
    <scope>NUCLEOTIDE SEQUENCE [LARGE SCALE GENOMIC DNA]</scope>
    <source>
        <strain evidence="1 2">DSM 45764</strain>
    </source>
</reference>
<dbReference type="AlphaFoldDB" id="A0A562IV45"/>
<organism evidence="1 2">
    <name type="scientific">Modestobacter roseus</name>
    <dbReference type="NCBI Taxonomy" id="1181884"/>
    <lineage>
        <taxon>Bacteria</taxon>
        <taxon>Bacillati</taxon>
        <taxon>Actinomycetota</taxon>
        <taxon>Actinomycetes</taxon>
        <taxon>Geodermatophilales</taxon>
        <taxon>Geodermatophilaceae</taxon>
        <taxon>Modestobacter</taxon>
    </lineage>
</organism>
<keyword evidence="2" id="KW-1185">Reference proteome</keyword>
<proteinExistence type="predicted"/>